<dbReference type="Pfam" id="PF00480">
    <property type="entry name" value="ROK"/>
    <property type="match status" value="1"/>
</dbReference>
<dbReference type="InterPro" id="IPR043129">
    <property type="entry name" value="ATPase_NBD"/>
</dbReference>
<evidence type="ECO:0000313" key="2">
    <source>
        <dbReference type="Proteomes" id="UP000373449"/>
    </source>
</evidence>
<dbReference type="SUPFAM" id="SSF53067">
    <property type="entry name" value="Actin-like ATPase domain"/>
    <property type="match status" value="1"/>
</dbReference>
<dbReference type="AlphaFoldDB" id="A0A484ZSJ6"/>
<gene>
    <name evidence="1" type="primary">nagK_2</name>
    <name evidence="1" type="ORF">NCTC12282_05125</name>
</gene>
<keyword evidence="1" id="KW-0418">Kinase</keyword>
<dbReference type="GO" id="GO:0045127">
    <property type="term" value="F:N-acetylglucosamine kinase activity"/>
    <property type="evidence" value="ECO:0007669"/>
    <property type="project" value="UniProtKB-EC"/>
</dbReference>
<protein>
    <submittedName>
        <fullName evidence="1">N-acetyl-D-glucosamine kinase</fullName>
        <ecNumber evidence="1">2.7.1.59</ecNumber>
    </submittedName>
</protein>
<accession>A0A484ZSJ6</accession>
<evidence type="ECO:0000313" key="1">
    <source>
        <dbReference type="EMBL" id="VFS51482.1"/>
    </source>
</evidence>
<proteinExistence type="predicted"/>
<reference evidence="1 2" key="1">
    <citation type="submission" date="2019-03" db="EMBL/GenBank/DDBJ databases">
        <authorList>
            <consortium name="Pathogen Informatics"/>
        </authorList>
    </citation>
    <scope>NUCLEOTIDE SEQUENCE [LARGE SCALE GENOMIC DNA]</scope>
    <source>
        <strain evidence="1 2">NCTC12282</strain>
    </source>
</reference>
<dbReference type="Gene3D" id="3.30.420.40">
    <property type="match status" value="1"/>
</dbReference>
<dbReference type="Proteomes" id="UP000373449">
    <property type="component" value="Unassembled WGS sequence"/>
</dbReference>
<sequence>MYYGFDMGGTKIEFGAFDAQHNRLIQKRVATPRDDYQALLDVIVQLTLDADAELGCQGMIGIGIPECLIVKPARCLLPTFRQPWANR</sequence>
<organism evidence="1 2">
    <name type="scientific">Budvicia aquatica</name>
    <dbReference type="NCBI Taxonomy" id="82979"/>
    <lineage>
        <taxon>Bacteria</taxon>
        <taxon>Pseudomonadati</taxon>
        <taxon>Pseudomonadota</taxon>
        <taxon>Gammaproteobacteria</taxon>
        <taxon>Enterobacterales</taxon>
        <taxon>Budviciaceae</taxon>
        <taxon>Budvicia</taxon>
    </lineage>
</organism>
<name>A0A484ZSJ6_9GAMM</name>
<dbReference type="EMBL" id="CAADJA010000002">
    <property type="protein sequence ID" value="VFS51482.1"/>
    <property type="molecule type" value="Genomic_DNA"/>
</dbReference>
<dbReference type="InterPro" id="IPR000600">
    <property type="entry name" value="ROK"/>
</dbReference>
<keyword evidence="1" id="KW-0808">Transferase</keyword>
<dbReference type="EC" id="2.7.1.59" evidence="1"/>